<sequence length="315" mass="34035">MNSRAMVPNRHLSQREFAAADVDPGDERDDRVIVLTLGRGAPVVSHVERERMIMMRRPSGALCLAQVCPAPRRTNTRNSSSTAIADTAPHVANLSPGSGLSPPPATTYSSDFVHGTDVPAHSESNLGMWPAYPQPAPVAGHWQHSASYNVPPAYPGVPGGVGPLYGETSHYPASGPLYHHPGLGTAPQANHMQWPTSVPSGGPIRTYYPGAMHDTWMANSSQQTYPTPSSFVADPNELRWDHTDRPVPDRSTFSYHHPGGLVPNPSSPPSTFPTSPQGAEQYEPEPETTEETGGYDPHNWDYPYSVPKDGGDGHW</sequence>
<dbReference type="RefSeq" id="XP_012180026.1">
    <property type="nucleotide sequence ID" value="XM_012324636.1"/>
</dbReference>
<keyword evidence="3" id="KW-1185">Reference proteome</keyword>
<name>J4G2R2_9APHY</name>
<feature type="compositionally biased region" description="Basic and acidic residues" evidence="1">
    <location>
        <begin position="236"/>
        <end position="248"/>
    </location>
</feature>
<dbReference type="InParanoid" id="J4G2R2"/>
<feature type="region of interest" description="Disordered" evidence="1">
    <location>
        <begin position="220"/>
        <end position="315"/>
    </location>
</feature>
<dbReference type="EMBL" id="HE797002">
    <property type="protein sequence ID" value="CCM00743.1"/>
    <property type="molecule type" value="Genomic_DNA"/>
</dbReference>
<dbReference type="AlphaFoldDB" id="J4G2R2"/>
<dbReference type="HOGENOM" id="CLU_882883_0_0_1"/>
<feature type="compositionally biased region" description="Polar residues" evidence="1">
    <location>
        <begin position="220"/>
        <end position="230"/>
    </location>
</feature>
<gene>
    <name evidence="2" type="ORF">FIBRA_02783</name>
</gene>
<accession>J4G2R2</accession>
<protein>
    <submittedName>
        <fullName evidence="2">Uncharacterized protein</fullName>
    </submittedName>
</protein>
<evidence type="ECO:0000256" key="1">
    <source>
        <dbReference type="SAM" id="MobiDB-lite"/>
    </source>
</evidence>
<proteinExistence type="predicted"/>
<dbReference type="GeneID" id="24095654"/>
<dbReference type="Proteomes" id="UP000006352">
    <property type="component" value="Unassembled WGS sequence"/>
</dbReference>
<organism evidence="2 3">
    <name type="scientific">Fibroporia radiculosa</name>
    <dbReference type="NCBI Taxonomy" id="599839"/>
    <lineage>
        <taxon>Eukaryota</taxon>
        <taxon>Fungi</taxon>
        <taxon>Dikarya</taxon>
        <taxon>Basidiomycota</taxon>
        <taxon>Agaricomycotina</taxon>
        <taxon>Agaricomycetes</taxon>
        <taxon>Polyporales</taxon>
        <taxon>Fibroporiaceae</taxon>
        <taxon>Fibroporia</taxon>
    </lineage>
</organism>
<reference evidence="2 3" key="1">
    <citation type="journal article" date="2012" name="Appl. Environ. Microbiol.">
        <title>Short-read sequencing for genomic analysis of the brown rot fungus Fibroporia radiculosa.</title>
        <authorList>
            <person name="Tang J.D."/>
            <person name="Perkins A.D."/>
            <person name="Sonstegard T.S."/>
            <person name="Schroeder S.G."/>
            <person name="Burgess S.C."/>
            <person name="Diehl S.V."/>
        </authorList>
    </citation>
    <scope>NUCLEOTIDE SEQUENCE [LARGE SCALE GENOMIC DNA]</scope>
    <source>
        <strain evidence="2 3">TFFH 294</strain>
    </source>
</reference>
<evidence type="ECO:0000313" key="3">
    <source>
        <dbReference type="Proteomes" id="UP000006352"/>
    </source>
</evidence>
<evidence type="ECO:0000313" key="2">
    <source>
        <dbReference type="EMBL" id="CCM00743.1"/>
    </source>
</evidence>